<dbReference type="GO" id="GO:0046872">
    <property type="term" value="F:metal ion binding"/>
    <property type="evidence" value="ECO:0007669"/>
    <property type="project" value="UniProtKB-KW"/>
</dbReference>
<evidence type="ECO:0000313" key="3">
    <source>
        <dbReference type="Proteomes" id="UP000062645"/>
    </source>
</evidence>
<accession>A0A0M4TII6</accession>
<keyword evidence="3" id="KW-1185">Reference proteome</keyword>
<dbReference type="RefSeq" id="WP_062289307.1">
    <property type="nucleotide sequence ID" value="NZ_CP012036.1"/>
</dbReference>
<feature type="binding site" evidence="1">
    <location>
        <position position="36"/>
    </location>
    <ligand>
        <name>Mg(2+)</name>
        <dbReference type="ChEBI" id="CHEBI:18420"/>
        <label>1</label>
    </ligand>
</feature>
<keyword evidence="1" id="KW-0460">Magnesium</keyword>
<proteinExistence type="predicted"/>
<feature type="binding site" evidence="1">
    <location>
        <position position="214"/>
    </location>
    <ligand>
        <name>Mg(2+)</name>
        <dbReference type="ChEBI" id="CHEBI:18420"/>
        <label>1</label>
    </ligand>
</feature>
<comment type="cofactor">
    <cofactor evidence="1">
        <name>Mg(2+)</name>
        <dbReference type="ChEBI" id="CHEBI:18420"/>
    </cofactor>
    <text evidence="1">Binds 2 magnesium ions per subunit.</text>
</comment>
<dbReference type="InterPro" id="IPR005502">
    <property type="entry name" value="Ribosyl_crysJ1"/>
</dbReference>
<dbReference type="Pfam" id="PF03747">
    <property type="entry name" value="ADP_ribosyl_GH"/>
    <property type="match status" value="1"/>
</dbReference>
<organism evidence="2 3">
    <name type="scientific">Nostoc piscinale CENA21</name>
    <dbReference type="NCBI Taxonomy" id="224013"/>
    <lineage>
        <taxon>Bacteria</taxon>
        <taxon>Bacillati</taxon>
        <taxon>Cyanobacteriota</taxon>
        <taxon>Cyanophyceae</taxon>
        <taxon>Nostocales</taxon>
        <taxon>Nostocaceae</taxon>
        <taxon>Nostoc</taxon>
    </lineage>
</organism>
<dbReference type="SUPFAM" id="SSF101478">
    <property type="entry name" value="ADP-ribosylglycohydrolase"/>
    <property type="match status" value="1"/>
</dbReference>
<dbReference type="InterPro" id="IPR036705">
    <property type="entry name" value="Ribosyl_crysJ1_sf"/>
</dbReference>
<dbReference type="Gene3D" id="1.10.4080.10">
    <property type="entry name" value="ADP-ribosylation/Crystallin J1"/>
    <property type="match status" value="1"/>
</dbReference>
<feature type="binding site" evidence="1">
    <location>
        <position position="35"/>
    </location>
    <ligand>
        <name>Mg(2+)</name>
        <dbReference type="ChEBI" id="CHEBI:18420"/>
        <label>1</label>
    </ligand>
</feature>
<dbReference type="OrthoDB" id="9798107at2"/>
<keyword evidence="1" id="KW-0479">Metal-binding</keyword>
<dbReference type="PATRIC" id="fig|224013.5.peg.1246"/>
<dbReference type="AlphaFoldDB" id="A0A0M4TII6"/>
<feature type="binding site" evidence="1">
    <location>
        <position position="217"/>
    </location>
    <ligand>
        <name>Mg(2+)</name>
        <dbReference type="ChEBI" id="CHEBI:18420"/>
        <label>1</label>
    </ligand>
</feature>
<feature type="binding site" evidence="1">
    <location>
        <position position="216"/>
    </location>
    <ligand>
        <name>Mg(2+)</name>
        <dbReference type="ChEBI" id="CHEBI:18420"/>
        <label>1</label>
    </ligand>
</feature>
<reference evidence="3" key="1">
    <citation type="submission" date="2015-07" db="EMBL/GenBank/DDBJ databases">
        <title>Genome Of Nitrogen-Fixing Cyanobacterium Nostoc piscinale CENA21 From Solimoes/Amazon River Floodplain Sediments And Comparative Genomics To Uncover Biosynthetic Natural Products Potential.</title>
        <authorList>
            <person name="Leao T.F."/>
            <person name="Leao P.N."/>
            <person name="Guimaraes P.I."/>
            <person name="de Melo A.G.C."/>
            <person name="Ramos R.T.J."/>
            <person name="Silva A."/>
            <person name="Fiore M.F."/>
            <person name="Schneider M.P.C."/>
        </authorList>
    </citation>
    <scope>NUCLEOTIDE SEQUENCE [LARGE SCALE GENOMIC DNA]</scope>
    <source>
        <strain evidence="3">CENA21</strain>
    </source>
</reference>
<evidence type="ECO:0000256" key="1">
    <source>
        <dbReference type="PIRSR" id="PIRSR605502-1"/>
    </source>
</evidence>
<sequence>MLGAIAGDIIGSVYEVNNIKTKDFPLFDRQCRFTDDTVLTVAVAEMILDGANSLDSSQYIEQFKSYFRRYPYAGYGSTFRNWANSNDSQPYNSWGNGSAMRVSPIGFALNDLDTVLETAKSCAVVTHNHPEGIKGAQATAAAIFLARTGHDKLAIKNYLQNTFGYDLEITLDEIRPTYKFDVSCQGSVPQAVIAFLESTNYEDAIRNAISLGGDSDTIACITGGIAQAYYHGVPKAIADQALSHLNDHLYTITQRFMLQYCNYC</sequence>
<dbReference type="PANTHER" id="PTHR16222">
    <property type="entry name" value="ADP-RIBOSYLGLYCOHYDROLASE"/>
    <property type="match status" value="1"/>
</dbReference>
<evidence type="ECO:0000313" key="2">
    <source>
        <dbReference type="EMBL" id="ALF52374.1"/>
    </source>
</evidence>
<dbReference type="EMBL" id="CP012036">
    <property type="protein sequence ID" value="ALF52374.1"/>
    <property type="molecule type" value="Genomic_DNA"/>
</dbReference>
<dbReference type="KEGG" id="npz:ACX27_05155"/>
<protein>
    <submittedName>
        <fullName evidence="2">Crystallin</fullName>
    </submittedName>
</protein>
<name>A0A0M4TII6_9NOSO</name>
<dbReference type="InterPro" id="IPR050792">
    <property type="entry name" value="ADP-ribosylglycohydrolase"/>
</dbReference>
<dbReference type="STRING" id="224013.ACX27_05155"/>
<dbReference type="Proteomes" id="UP000062645">
    <property type="component" value="Chromosome"/>
</dbReference>
<gene>
    <name evidence="2" type="ORF">ACX27_05155</name>
</gene>
<dbReference type="PANTHER" id="PTHR16222:SF12">
    <property type="entry name" value="ADP-RIBOSYLGLYCOHYDROLASE-RELATED"/>
    <property type="match status" value="1"/>
</dbReference>
<feature type="binding site" evidence="1">
    <location>
        <position position="34"/>
    </location>
    <ligand>
        <name>Mg(2+)</name>
        <dbReference type="ChEBI" id="CHEBI:18420"/>
        <label>1</label>
    </ligand>
</feature>
<reference evidence="2 3" key="2">
    <citation type="journal article" date="2016" name="Genome Announc.">
        <title>Draft Genome Sequence of the N2-Fixing Cyanobacterium Nostoc piscinale CENA21, Isolated from the Brazilian Amazon Floodplain.</title>
        <authorList>
            <person name="Leao T."/>
            <person name="Guimaraes P.I."/>
            <person name="de Melo A.G."/>
            <person name="Ramos R.T."/>
            <person name="Leao P.N."/>
            <person name="Silva A."/>
            <person name="Fiore M.F."/>
            <person name="Schneider M.P."/>
        </authorList>
    </citation>
    <scope>NUCLEOTIDE SEQUENCE [LARGE SCALE GENOMIC DNA]</scope>
    <source>
        <strain evidence="2 3">CENA21</strain>
    </source>
</reference>